<feature type="region of interest" description="Disordered" evidence="2">
    <location>
        <begin position="1230"/>
        <end position="1288"/>
    </location>
</feature>
<dbReference type="GO" id="GO:0051898">
    <property type="term" value="P:negative regulation of phosphatidylinositol 3-kinase/protein kinase B signal transduction"/>
    <property type="evidence" value="ECO:0007669"/>
    <property type="project" value="TreeGrafter"/>
</dbReference>
<dbReference type="GO" id="GO:0005634">
    <property type="term" value="C:nucleus"/>
    <property type="evidence" value="ECO:0007669"/>
    <property type="project" value="InterPro"/>
</dbReference>
<organism evidence="4 5">
    <name type="scientific">Artemia franciscana</name>
    <name type="common">Brine shrimp</name>
    <name type="synonym">Artemia sanfranciscana</name>
    <dbReference type="NCBI Taxonomy" id="6661"/>
    <lineage>
        <taxon>Eukaryota</taxon>
        <taxon>Metazoa</taxon>
        <taxon>Ecdysozoa</taxon>
        <taxon>Arthropoda</taxon>
        <taxon>Crustacea</taxon>
        <taxon>Branchiopoda</taxon>
        <taxon>Anostraca</taxon>
        <taxon>Artemiidae</taxon>
        <taxon>Artemia</taxon>
    </lineage>
</organism>
<feature type="region of interest" description="Disordered" evidence="2">
    <location>
        <begin position="1054"/>
        <end position="1085"/>
    </location>
</feature>
<dbReference type="PANTHER" id="PTHR10063:SF0">
    <property type="entry name" value="TUBERIN"/>
    <property type="match status" value="1"/>
</dbReference>
<keyword evidence="1" id="KW-0343">GTPase activation</keyword>
<feature type="domain" description="Rap-GAP" evidence="3">
    <location>
        <begin position="1396"/>
        <end position="1629"/>
    </location>
</feature>
<reference evidence="4" key="1">
    <citation type="submission" date="2023-07" db="EMBL/GenBank/DDBJ databases">
        <title>Chromosome-level genome assembly of Artemia franciscana.</title>
        <authorList>
            <person name="Jo E."/>
        </authorList>
    </citation>
    <scope>NUCLEOTIDE SEQUENCE</scope>
    <source>
        <tissue evidence="4">Whole body</tissue>
    </source>
</reference>
<evidence type="ECO:0000259" key="3">
    <source>
        <dbReference type="PROSITE" id="PS50085"/>
    </source>
</evidence>
<dbReference type="Pfam" id="PF02145">
    <property type="entry name" value="Rap_GAP"/>
    <property type="match status" value="1"/>
</dbReference>
<dbReference type="PROSITE" id="PS50085">
    <property type="entry name" value="RAPGAP"/>
    <property type="match status" value="1"/>
</dbReference>
<dbReference type="InterPro" id="IPR018515">
    <property type="entry name" value="Tuberin-type_domain"/>
</dbReference>
<dbReference type="Gene3D" id="3.40.50.11210">
    <property type="entry name" value="Rap/Ran-GAP"/>
    <property type="match status" value="1"/>
</dbReference>
<gene>
    <name evidence="4" type="ORF">QYM36_016272</name>
</gene>
<dbReference type="InterPro" id="IPR003913">
    <property type="entry name" value="Tuberin"/>
</dbReference>
<dbReference type="GO" id="GO:0046627">
    <property type="term" value="P:negative regulation of insulin receptor signaling pathway"/>
    <property type="evidence" value="ECO:0007669"/>
    <property type="project" value="TreeGrafter"/>
</dbReference>
<dbReference type="InterPro" id="IPR016024">
    <property type="entry name" value="ARM-type_fold"/>
</dbReference>
<dbReference type="FunFam" id="3.40.50.11210:FF:000001">
    <property type="entry name" value="Ral GTPase-activating protein subunit alpha-1 isoform 1"/>
    <property type="match status" value="1"/>
</dbReference>
<dbReference type="InterPro" id="IPR011989">
    <property type="entry name" value="ARM-like"/>
</dbReference>
<protein>
    <recommendedName>
        <fullName evidence="3">Rap-GAP domain-containing protein</fullName>
    </recommendedName>
</protein>
<dbReference type="GO" id="GO:0051056">
    <property type="term" value="P:regulation of small GTPase mediated signal transduction"/>
    <property type="evidence" value="ECO:0007669"/>
    <property type="project" value="InterPro"/>
</dbReference>
<dbReference type="InterPro" id="IPR035974">
    <property type="entry name" value="Rap/Ran-GAP_sf"/>
</dbReference>
<evidence type="ECO:0000313" key="5">
    <source>
        <dbReference type="Proteomes" id="UP001187531"/>
    </source>
</evidence>
<accession>A0AA88HJT9</accession>
<dbReference type="GO" id="GO:0033596">
    <property type="term" value="C:TSC1-TSC2 complex"/>
    <property type="evidence" value="ECO:0007669"/>
    <property type="project" value="InterPro"/>
</dbReference>
<comment type="caution">
    <text evidence="4">The sequence shown here is derived from an EMBL/GenBank/DDBJ whole genome shotgun (WGS) entry which is preliminary data.</text>
</comment>
<dbReference type="Proteomes" id="UP001187531">
    <property type="component" value="Unassembled WGS sequence"/>
</dbReference>
<sequence>MSTGDKKFQDLFKQFFKTNTRASSTATGNPKYKTEYVVKPDVFAEISAPNPPAVRLKALKDLSEIVEKKRLEENATEVFWNCLQDFFSPSVPVEHRHQVYEFLRNLIIGQRERFAVPMWLKILHFIKNSKELEDLYWMIEILNALTSNGRNLCENEDQISGYIYVTLPKAQKTGHGVQLLSFILNLVKFHASCLSDAFTIKLTRMLCHLCCTSKTVAEVSKTLEILDAIVKYSLLRIESLQAMVTTLCRLVNLEKHCSVAWTIMRNIIGTSVGTTAVYTLIRYCEKAHSDPVLLRGAIFFLSLSQWGGPSIQVQKTQNQVQISPLLILPAFKKALKANHPLVTYECLQAIYRLIEVQRGEVLSLVWSSVFQLLETINSLQSNPYIAGLYHSILDSIENLIEHELFHGDLDIFYSCIQLCSASRPESSVMKLINYKKDFFTPIYPDWIEQMESFIDAFYTKEKRPVIQTRAIEVLGSVIDFNRKMYGDELLEDVFIPRFSDVSCGQDVQVRKAVVNVAVEACIPCNCKHYEKLMAILRKIMNINFDGSRSSEKILTNEDFEDALEAVKGAIKIFKKKIFEVPSFHARIAYRLLLEHVQNHLKCDMAVENATEAKYLIFDTFLQLRADSLYRIGLAHEQKYSPYLLVDHKFGEDSSLDSQAPVKDTPRITPGPNQPSNITYVSLTDTCFTVIKGLLVEREWKILGLLLREVPKILSNKSLILSKNTNNIGEVCSKLCQLVPGSTNITPSVIRNAPPDFNRYKFLSLVFPILTCFPSYHVQLNSKVEQQLVKTLEKGVGNVHIISRVCISALTLCTLEMQDTMHKLIQSILFTISKVSATVVVAEPMLVFLSTLVRLPKVYSDFKVDHFMAVFAIAVQFTNPSKFNRYTVSLAYYVIGIWFLKLKPSFVKNCIRYITEGLKINIETLLEQQNIRSSELTEDISIRRRSASLTDKVGRRRLEGLRPDDIDESVMQYHMDMIETCMDLLGRYAFAAYSAKPKRSSLIEKIFKNGQYQSWIMGNTLITMTTSGCTRVATKPDLCEKCWLNCRFEVKEGESTAPDGAELGSSPSQSVDRRRRHKTEQVRKLSNEGLLERDDKRLSRDDFYTQNSLRSDSDLHRISFGVGEEKNGAENGEPLKRCICWCQNWAEVHVRRPAGDTAWVMRIENDGLNVGDACNPRDNITSIFLPDLGHKPNNADIQDEVFEDLRALQTRFHSIGATDSTESDEDIHLKENGEGHIGEGDAKVRRQSSTKERKSYDVIPEEQLSSSGGKETSIPLGMGIPPTKDVETSETIKVTERRDRYLADDTLPFDGESYVVRGRTQTMPSSMSGIRRPVPSIFDKKQESVLKTKEAKEAVKSGFNTNFLFLQLYYLRAIETGEDVDPPILIGPDRSDIELSIRNLDKTSCYETHKIGVIYVGSSQAKDETEILSNKYGSARYQEFLRGLGSLIRLKSADSAAVFLGGLDTDGNDGDYTYTWNDGIAQVVFHVATLMPNKAKDPKCNDKKRHIGNNFVTIVYNNSGEEYDISTIRCQFTHACVIVEPLEMGTNYAFIKGRPEVAEMQYYAQEKTLISDVNLALFVRQLAVHANIVSKVISSRNGQTAQALMDPYGSNWLHRLRQIKKIRAKLQPSVDTSEEKEKVVTKSQKKFKVKDFTEFV</sequence>
<dbReference type="GO" id="GO:0005096">
    <property type="term" value="F:GTPase activator activity"/>
    <property type="evidence" value="ECO:0007669"/>
    <property type="project" value="UniProtKB-KW"/>
</dbReference>
<dbReference type="SUPFAM" id="SSF48371">
    <property type="entry name" value="ARM repeat"/>
    <property type="match status" value="1"/>
</dbReference>
<dbReference type="GO" id="GO:0030178">
    <property type="term" value="P:negative regulation of Wnt signaling pathway"/>
    <property type="evidence" value="ECO:0007669"/>
    <property type="project" value="TreeGrafter"/>
</dbReference>
<name>A0AA88HJT9_ARTSF</name>
<dbReference type="InterPro" id="IPR027107">
    <property type="entry name" value="Tuberin/Ral-act_asu"/>
</dbReference>
<dbReference type="Pfam" id="PF11864">
    <property type="entry name" value="DUF3384"/>
    <property type="match status" value="1"/>
</dbReference>
<dbReference type="PRINTS" id="PR01431">
    <property type="entry name" value="TUBERIN"/>
</dbReference>
<evidence type="ECO:0000313" key="4">
    <source>
        <dbReference type="EMBL" id="KAK2706177.1"/>
    </source>
</evidence>
<dbReference type="InterPro" id="IPR024584">
    <property type="entry name" value="Tuberin_N"/>
</dbReference>
<dbReference type="SUPFAM" id="SSF111347">
    <property type="entry name" value="Rap/Ran-GAP"/>
    <property type="match status" value="1"/>
</dbReference>
<keyword evidence="5" id="KW-1185">Reference proteome</keyword>
<dbReference type="Pfam" id="PF03542">
    <property type="entry name" value="Tuberin"/>
    <property type="match status" value="1"/>
</dbReference>
<dbReference type="EMBL" id="JAVRJZ010000020">
    <property type="protein sequence ID" value="KAK2706177.1"/>
    <property type="molecule type" value="Genomic_DNA"/>
</dbReference>
<dbReference type="Gene3D" id="1.25.10.10">
    <property type="entry name" value="Leucine-rich Repeat Variant"/>
    <property type="match status" value="1"/>
</dbReference>
<dbReference type="GO" id="GO:0032007">
    <property type="term" value="P:negative regulation of TOR signaling"/>
    <property type="evidence" value="ECO:0007669"/>
    <property type="project" value="InterPro"/>
</dbReference>
<dbReference type="PANTHER" id="PTHR10063">
    <property type="entry name" value="TUBERIN"/>
    <property type="match status" value="1"/>
</dbReference>
<evidence type="ECO:0000256" key="2">
    <source>
        <dbReference type="SAM" id="MobiDB-lite"/>
    </source>
</evidence>
<dbReference type="GO" id="GO:0051726">
    <property type="term" value="P:regulation of cell cycle"/>
    <property type="evidence" value="ECO:0007669"/>
    <property type="project" value="TreeGrafter"/>
</dbReference>
<proteinExistence type="predicted"/>
<feature type="compositionally biased region" description="Basic and acidic residues" evidence="2">
    <location>
        <begin position="1230"/>
        <end position="1255"/>
    </location>
</feature>
<evidence type="ECO:0000256" key="1">
    <source>
        <dbReference type="ARBA" id="ARBA00022468"/>
    </source>
</evidence>
<dbReference type="InterPro" id="IPR000331">
    <property type="entry name" value="Rap/Ran_GAP_dom"/>
</dbReference>